<dbReference type="RefSeq" id="XP_013314098.1">
    <property type="nucleotide sequence ID" value="XM_013458644.1"/>
</dbReference>
<keyword evidence="7" id="KW-0456">Lyase</keyword>
<evidence type="ECO:0000313" key="11">
    <source>
        <dbReference type="Proteomes" id="UP000054342"/>
    </source>
</evidence>
<dbReference type="CDD" id="cd00606">
    <property type="entry name" value="fungal_RNase"/>
    <property type="match status" value="1"/>
</dbReference>
<comment type="catalytic activity">
    <reaction evidence="8">
        <text>[RNA] containing guanosine + H2O = an [RNA fragment]-3'-guanosine-3'-phosphate + a 5'-hydroxy-ribonucleotide-3'-[RNA fragment].</text>
        <dbReference type="EC" id="4.6.1.24"/>
    </reaction>
</comment>
<keyword evidence="3" id="KW-0540">Nuclease</keyword>
<dbReference type="GO" id="GO:0003723">
    <property type="term" value="F:RNA binding"/>
    <property type="evidence" value="ECO:0007669"/>
    <property type="project" value="InterPro"/>
</dbReference>
<name>A0A0D2F0P5_9EURO</name>
<evidence type="ECO:0000256" key="5">
    <source>
        <dbReference type="ARBA" id="ARBA00022801"/>
    </source>
</evidence>
<protein>
    <recommendedName>
        <fullName evidence="2">ribonuclease T1</fullName>
        <ecNumber evidence="2">4.6.1.24</ecNumber>
    </recommendedName>
</protein>
<dbReference type="EC" id="4.6.1.24" evidence="2"/>
<evidence type="ECO:0000256" key="2">
    <source>
        <dbReference type="ARBA" id="ARBA00012549"/>
    </source>
</evidence>
<dbReference type="PANTHER" id="PTHR42104">
    <property type="entry name" value="EXTRACELLULAR GUANYL-SPECIFIC RIBONUCLEASE RNTA (AFU_ORTHOLOGUE AFUA_4G03230)"/>
    <property type="match status" value="1"/>
</dbReference>
<reference evidence="10 11" key="1">
    <citation type="submission" date="2015-01" db="EMBL/GenBank/DDBJ databases">
        <title>The Genome Sequence of Exophiala xenobiotica CBS118157.</title>
        <authorList>
            <consortium name="The Broad Institute Genomics Platform"/>
            <person name="Cuomo C."/>
            <person name="de Hoog S."/>
            <person name="Gorbushina A."/>
            <person name="Stielow B."/>
            <person name="Teixiera M."/>
            <person name="Abouelleil A."/>
            <person name="Chapman S.B."/>
            <person name="Priest M."/>
            <person name="Young S.K."/>
            <person name="Wortman J."/>
            <person name="Nusbaum C."/>
            <person name="Birren B."/>
        </authorList>
    </citation>
    <scope>NUCLEOTIDE SEQUENCE [LARGE SCALE GENOMIC DNA]</scope>
    <source>
        <strain evidence="10 11">CBS 118157</strain>
    </source>
</reference>
<accession>A0A0D2F0P5</accession>
<evidence type="ECO:0000256" key="9">
    <source>
        <dbReference type="SAM" id="SignalP"/>
    </source>
</evidence>
<dbReference type="OrthoDB" id="5425539at2759"/>
<feature type="chain" id="PRO_5002241758" description="ribonuclease T1" evidence="9">
    <location>
        <begin position="21"/>
        <end position="155"/>
    </location>
</feature>
<dbReference type="GO" id="GO:0016787">
    <property type="term" value="F:hydrolase activity"/>
    <property type="evidence" value="ECO:0007669"/>
    <property type="project" value="UniProtKB-KW"/>
</dbReference>
<dbReference type="Pfam" id="PF00545">
    <property type="entry name" value="Ribonuclease"/>
    <property type="match status" value="1"/>
</dbReference>
<keyword evidence="6" id="KW-1015">Disulfide bond</keyword>
<evidence type="ECO:0000256" key="7">
    <source>
        <dbReference type="ARBA" id="ARBA00023239"/>
    </source>
</evidence>
<dbReference type="Proteomes" id="UP000054342">
    <property type="component" value="Unassembled WGS sequence"/>
</dbReference>
<dbReference type="Gene3D" id="3.10.450.30">
    <property type="entry name" value="Microbial ribonucleases"/>
    <property type="match status" value="1"/>
</dbReference>
<evidence type="ECO:0000256" key="3">
    <source>
        <dbReference type="ARBA" id="ARBA00022722"/>
    </source>
</evidence>
<evidence type="ECO:0000313" key="10">
    <source>
        <dbReference type="EMBL" id="KIW53514.1"/>
    </source>
</evidence>
<proteinExistence type="inferred from homology"/>
<dbReference type="GO" id="GO:0046589">
    <property type="term" value="F:ribonuclease T1 activity"/>
    <property type="evidence" value="ECO:0007669"/>
    <property type="project" value="UniProtKB-EC"/>
</dbReference>
<keyword evidence="9" id="KW-0732">Signal</keyword>
<dbReference type="EMBL" id="KN847321">
    <property type="protein sequence ID" value="KIW53514.1"/>
    <property type="molecule type" value="Genomic_DNA"/>
</dbReference>
<evidence type="ECO:0000256" key="1">
    <source>
        <dbReference type="ARBA" id="ARBA00009006"/>
    </source>
</evidence>
<evidence type="ECO:0000256" key="8">
    <source>
        <dbReference type="ARBA" id="ARBA00034015"/>
    </source>
</evidence>
<dbReference type="PANTHER" id="PTHR42104:SF1">
    <property type="entry name" value="EXTRACELLULAR GUANYL-SPECIFIC RIBONUCLEASE RNTA (AFU_ORTHOLOGUE AFUA_4G03230)"/>
    <property type="match status" value="1"/>
</dbReference>
<sequence>MYIPQLLTTSLFLLLTPVFAMPKAILHRSASPSLYPRDFTPGLAARQSCVDTCGSVCYWQSDIDAAVQKGYSLYQSGDTVGDNDYPHEFDDREGFDITVSGPWYEFPILSSYEVYDGGAPGADRVVFNDEGTLALVVTHTGASGDNFVECSGEQP</sequence>
<keyword evidence="4" id="KW-0255">Endonuclease</keyword>
<gene>
    <name evidence="10" type="ORF">PV05_09080</name>
</gene>
<dbReference type="AlphaFoldDB" id="A0A0D2F0P5"/>
<organism evidence="10 11">
    <name type="scientific">Exophiala xenobiotica</name>
    <dbReference type="NCBI Taxonomy" id="348802"/>
    <lineage>
        <taxon>Eukaryota</taxon>
        <taxon>Fungi</taxon>
        <taxon>Dikarya</taxon>
        <taxon>Ascomycota</taxon>
        <taxon>Pezizomycotina</taxon>
        <taxon>Eurotiomycetes</taxon>
        <taxon>Chaetothyriomycetidae</taxon>
        <taxon>Chaetothyriales</taxon>
        <taxon>Herpotrichiellaceae</taxon>
        <taxon>Exophiala</taxon>
    </lineage>
</organism>
<dbReference type="HOGENOM" id="CLU_111658_1_0_1"/>
<dbReference type="InterPro" id="IPR016191">
    <property type="entry name" value="Ribonuclease/ribotoxin"/>
</dbReference>
<keyword evidence="11" id="KW-1185">Reference proteome</keyword>
<dbReference type="InterPro" id="IPR000026">
    <property type="entry name" value="N1-like"/>
</dbReference>
<evidence type="ECO:0000256" key="4">
    <source>
        <dbReference type="ARBA" id="ARBA00022759"/>
    </source>
</evidence>
<feature type="signal peptide" evidence="9">
    <location>
        <begin position="1"/>
        <end position="20"/>
    </location>
</feature>
<dbReference type="GeneID" id="25330988"/>
<comment type="similarity">
    <text evidence="1">Belongs to the ribonuclease N1/T1 family.</text>
</comment>
<keyword evidence="5" id="KW-0378">Hydrolase</keyword>
<dbReference type="SUPFAM" id="SSF53933">
    <property type="entry name" value="Microbial ribonucleases"/>
    <property type="match status" value="1"/>
</dbReference>
<evidence type="ECO:0000256" key="6">
    <source>
        <dbReference type="ARBA" id="ARBA00023157"/>
    </source>
</evidence>